<name>E3NCA6_CAERE</name>
<dbReference type="EMBL" id="DS268594">
    <property type="protein sequence ID" value="EFO92708.1"/>
    <property type="molecule type" value="Genomic_DNA"/>
</dbReference>
<dbReference type="Proteomes" id="UP000008281">
    <property type="component" value="Unassembled WGS sequence"/>
</dbReference>
<evidence type="ECO:0000313" key="5">
    <source>
        <dbReference type="Proteomes" id="UP000008281"/>
    </source>
</evidence>
<reference evidence="4" key="1">
    <citation type="submission" date="2007-07" db="EMBL/GenBank/DDBJ databases">
        <title>PCAP assembly of the Caenorhabditis remanei genome.</title>
        <authorList>
            <consortium name="The Caenorhabditis remanei Sequencing Consortium"/>
            <person name="Wilson R.K."/>
        </authorList>
    </citation>
    <scope>NUCLEOTIDE SEQUENCE [LARGE SCALE GENOMIC DNA]</scope>
    <source>
        <strain evidence="4">PB4641</strain>
    </source>
</reference>
<feature type="transmembrane region" description="Helical" evidence="1">
    <location>
        <begin position="870"/>
        <end position="894"/>
    </location>
</feature>
<feature type="domain" description="Tyrosine specific protein phosphatases" evidence="3">
    <location>
        <begin position="1131"/>
        <end position="1178"/>
    </location>
</feature>
<dbReference type="Gene3D" id="3.90.190.10">
    <property type="entry name" value="Protein tyrosine phosphatase superfamily"/>
    <property type="match status" value="1"/>
</dbReference>
<evidence type="ECO:0000313" key="4">
    <source>
        <dbReference type="EMBL" id="EFO92708.1"/>
    </source>
</evidence>
<keyword evidence="1" id="KW-0472">Membrane</keyword>
<dbReference type="eggNOG" id="ENOG502RT8T">
    <property type="taxonomic scope" value="Eukaryota"/>
</dbReference>
<dbReference type="Pfam" id="PF00102">
    <property type="entry name" value="Y_phosphatase"/>
    <property type="match status" value="1"/>
</dbReference>
<keyword evidence="1" id="KW-0812">Transmembrane</keyword>
<dbReference type="InParanoid" id="E3NCA6"/>
<evidence type="ECO:0000259" key="2">
    <source>
        <dbReference type="PROSITE" id="PS50055"/>
    </source>
</evidence>
<dbReference type="HOGENOM" id="CLU_002807_0_0_1"/>
<sequence length="1237" mass="139574">MRSKRLLQLILYIGGLFLIRPLMIFQIPMIPTCFQDLERMVRMKRQPDRSMGLFLFSAPTPDKLKELIDKSSSLARISNGIALQSGLMDGSIKIEDAVGELLNLGTVKVSDVVGFEMDFVKQLTGKLKGLSTNLDKSVEELEKAGLAWKKFEEMSRTVGDVTKLTKPNEYFTSLVDYDKKFKVKPFTEASKKVTAILTRLENIESLEIDEKTDETALYSLYKIHFWDIPERFGEAFLALTALKNAPDLFSGITFIMDSSKTFAPFEETVKLIDFRIDNLDVTLRNAAVKIVEQNFKQLEELAPMFSTPHLKILNDVIAARTRREPVKRTLTTGFVNGASDLKQLGNDVWDSWIETMSNSLVSLKRLENGLAPVLDIKRKLITADEALLSISSGESSMFYLASIQKDASTAVKDSSKLADVFDKCDKCEQNGGYFKKTSYVESQTLIQKILSVQKVFLNLKEAVQKIDTTKLKAEMDAFIKFLGFTDIDDLKKSASQIPGVMKKIKTTDNLKKLKELTAGVKSGVDVDFTDKGMTLSVPRKIVEKLGGHSGSFPCELKNITDGILATKDHLMFNGLDKEPAMYTCFHGLKDDLSRLAQMIQLTHKLRNLDSSKVQKVENAASSLGTATNELKSVSSIPDTMKKDAKEITTEINKWPESLKSSGEIGQSVALLSQANDFKTLVSSGDFDKFDAPVQAQIEAIKDGDEQKRIKTLWGNHSEFLNTIKIATQEIETIGANLKLAEIKTFEDYGTVMKKSLEGMKDVKIDVKAKIEALDALIALTITPAELEKIKKTLQHLESLDLAFSSHSSHFQKVPNALKSLYDFLVTFSIEPTQAPPLRSGNAPPTQVLLNSGASQNDTVGTQNEEKKDDYLILSIVLPLLVILISIPIAIYLLYRFKMLCFKPKGYICSVDFMDEDESHLRPISEDLIVIIVSKQVYMNHAEFFVFWMKLLMLVKNEKRNENRPRPYRKLNKLKYYDISILLNPWSTPQTVRIHGNFLRTWRNVFLAMQSPMEQSDIHMDTRSDFYGLIIQDEVEFVVKLGPTPASGSYYCERVGEKMIIDSYEIETVSAQPFPEGPHDVVFRKIKVSLVKDGKKIASRTFSQFQYTTWTEDFLPPNFELCYRLMEVITVSSKPIVVHCTTGTDRTMAFIGLEYVSRHMELHDGLTFEHSFAKLTEKRFNSFCSAQSIGWLQAGCIYFLTINHGLDLYMSQRAHSVFWEMVNDGTGVPQIAHGTRWT</sequence>
<dbReference type="InterPro" id="IPR029021">
    <property type="entry name" value="Prot-tyrosine_phosphatase-like"/>
</dbReference>
<accession>E3NCA6</accession>
<dbReference type="OrthoDB" id="5834975at2759"/>
<organism evidence="5">
    <name type="scientific">Caenorhabditis remanei</name>
    <name type="common">Caenorhabditis vulgaris</name>
    <dbReference type="NCBI Taxonomy" id="31234"/>
    <lineage>
        <taxon>Eukaryota</taxon>
        <taxon>Metazoa</taxon>
        <taxon>Ecdysozoa</taxon>
        <taxon>Nematoda</taxon>
        <taxon>Chromadorea</taxon>
        <taxon>Rhabditida</taxon>
        <taxon>Rhabditina</taxon>
        <taxon>Rhabditomorpha</taxon>
        <taxon>Rhabditoidea</taxon>
        <taxon>Rhabditidae</taxon>
        <taxon>Peloderinae</taxon>
        <taxon>Caenorhabditis</taxon>
    </lineage>
</organism>
<dbReference type="InterPro" id="IPR000242">
    <property type="entry name" value="PTP_cat"/>
</dbReference>
<dbReference type="InterPro" id="IPR000387">
    <property type="entry name" value="Tyr_Pase_dom"/>
</dbReference>
<keyword evidence="5" id="KW-1185">Reference proteome</keyword>
<dbReference type="PANTHER" id="PTHR32525">
    <property type="entry name" value="PROTEIN-TYROSINE-PHOSPHATASE"/>
    <property type="match status" value="1"/>
</dbReference>
<dbReference type="InterPro" id="IPR003595">
    <property type="entry name" value="Tyr_Pase_cat"/>
</dbReference>
<dbReference type="STRING" id="31234.E3NCA6"/>
<evidence type="ECO:0000259" key="3">
    <source>
        <dbReference type="PROSITE" id="PS50056"/>
    </source>
</evidence>
<gene>
    <name evidence="4" type="ORF">CRE_15715</name>
</gene>
<dbReference type="SUPFAM" id="SSF52799">
    <property type="entry name" value="(Phosphotyrosine protein) phosphatases II"/>
    <property type="match status" value="1"/>
</dbReference>
<feature type="domain" description="Tyrosine-protein phosphatase" evidence="2">
    <location>
        <begin position="956"/>
        <end position="1187"/>
    </location>
</feature>
<dbReference type="AlphaFoldDB" id="E3NCA6"/>
<proteinExistence type="predicted"/>
<dbReference type="SMART" id="SM00194">
    <property type="entry name" value="PTPc"/>
    <property type="match status" value="1"/>
</dbReference>
<evidence type="ECO:0000256" key="1">
    <source>
        <dbReference type="SAM" id="Phobius"/>
    </source>
</evidence>
<dbReference type="Pfam" id="PF02206">
    <property type="entry name" value="WSN"/>
    <property type="match status" value="1"/>
</dbReference>
<dbReference type="GO" id="GO:0004725">
    <property type="term" value="F:protein tyrosine phosphatase activity"/>
    <property type="evidence" value="ECO:0007669"/>
    <property type="project" value="InterPro"/>
</dbReference>
<evidence type="ECO:0008006" key="6">
    <source>
        <dbReference type="Google" id="ProtNLM"/>
    </source>
</evidence>
<protein>
    <recommendedName>
        <fullName evidence="6">Tyrosine-protein phosphatase domain-containing protein</fullName>
    </recommendedName>
</protein>
<dbReference type="PROSITE" id="PS50055">
    <property type="entry name" value="TYR_PHOSPHATASE_PTP"/>
    <property type="match status" value="1"/>
</dbReference>
<dbReference type="PANTHER" id="PTHR32525:SF1">
    <property type="entry name" value="DOMAIN OF UNKNOWN FUNCTION WSN DOMAIN-CONTAINING PROTEIN-RELATED"/>
    <property type="match status" value="1"/>
</dbReference>
<dbReference type="SMART" id="SM00404">
    <property type="entry name" value="PTPc_motif"/>
    <property type="match status" value="1"/>
</dbReference>
<dbReference type="SMART" id="SM00453">
    <property type="entry name" value="WSN"/>
    <property type="match status" value="1"/>
</dbReference>
<keyword evidence="1" id="KW-1133">Transmembrane helix</keyword>
<dbReference type="PROSITE" id="PS50056">
    <property type="entry name" value="TYR_PHOSPHATASE_2"/>
    <property type="match status" value="1"/>
</dbReference>
<dbReference type="InterPro" id="IPR003125">
    <property type="entry name" value="WSN"/>
</dbReference>